<dbReference type="Gene3D" id="3.30.160.390">
    <property type="entry name" value="Integrase, DNA-binding domain"/>
    <property type="match status" value="1"/>
</dbReference>
<dbReference type="PANTHER" id="PTHR30629:SF2">
    <property type="entry name" value="PROPHAGE INTEGRASE INTS-RELATED"/>
    <property type="match status" value="1"/>
</dbReference>
<evidence type="ECO:0000313" key="6">
    <source>
        <dbReference type="Proteomes" id="UP000007100"/>
    </source>
</evidence>
<keyword evidence="3" id="KW-0233">DNA recombination</keyword>
<organism evidence="5 6">
    <name type="scientific">Acidiphilium multivorum (strain DSM 11245 / JCM 8867 / NBRC 100883 / AIU 301)</name>
    <dbReference type="NCBI Taxonomy" id="926570"/>
    <lineage>
        <taxon>Bacteria</taxon>
        <taxon>Pseudomonadati</taxon>
        <taxon>Pseudomonadota</taxon>
        <taxon>Alphaproteobacteria</taxon>
        <taxon>Acetobacterales</taxon>
        <taxon>Acidocellaceae</taxon>
        <taxon>Acidiphilium</taxon>
    </lineage>
</organism>
<evidence type="ECO:0000256" key="3">
    <source>
        <dbReference type="ARBA" id="ARBA00023172"/>
    </source>
</evidence>
<dbReference type="GO" id="GO:0015074">
    <property type="term" value="P:DNA integration"/>
    <property type="evidence" value="ECO:0007669"/>
    <property type="project" value="UniProtKB-KW"/>
</dbReference>
<protein>
    <submittedName>
        <fullName evidence="5">Phage integrase family protein</fullName>
    </submittedName>
</protein>
<dbReference type="InterPro" id="IPR038488">
    <property type="entry name" value="Integrase_DNA-bd_sf"/>
</dbReference>
<dbReference type="PROSITE" id="PS51898">
    <property type="entry name" value="TYR_RECOMBINASE"/>
    <property type="match status" value="1"/>
</dbReference>
<dbReference type="InterPro" id="IPR013762">
    <property type="entry name" value="Integrase-like_cat_sf"/>
</dbReference>
<feature type="region of interest" description="Disordered" evidence="4">
    <location>
        <begin position="79"/>
        <end position="108"/>
    </location>
</feature>
<feature type="compositionally biased region" description="Basic and acidic residues" evidence="4">
    <location>
        <begin position="87"/>
        <end position="108"/>
    </location>
</feature>
<dbReference type="Proteomes" id="UP000007100">
    <property type="component" value="Chromosome"/>
</dbReference>
<keyword evidence="6" id="KW-1185">Reference proteome</keyword>
<reference evidence="5 6" key="1">
    <citation type="submission" date="2010-12" db="EMBL/GenBank/DDBJ databases">
        <title>Whole genome sequence of Acidiphilium multivorum AIU301.</title>
        <authorList>
            <person name="Narita-Yamada S."/>
            <person name="Nakamura S."/>
            <person name="Ito N."/>
            <person name="Takarada H."/>
            <person name="Katano Y."/>
            <person name="Nakazawa H."/>
            <person name="Hosoyama A."/>
            <person name="Yamada R."/>
            <person name="Fujita N."/>
        </authorList>
    </citation>
    <scope>NUCLEOTIDE SEQUENCE [LARGE SCALE GENOMIC DNA]</scope>
    <source>
        <strain evidence="6">DSM 11245 / JCM 8867 / AIU301</strain>
    </source>
</reference>
<keyword evidence="2" id="KW-0229">DNA integration</keyword>
<dbReference type="CDD" id="cd00801">
    <property type="entry name" value="INT_P4_C"/>
    <property type="match status" value="1"/>
</dbReference>
<dbReference type="Gene3D" id="1.10.443.10">
    <property type="entry name" value="Intergrase catalytic core"/>
    <property type="match status" value="1"/>
</dbReference>
<dbReference type="GO" id="GO:0003677">
    <property type="term" value="F:DNA binding"/>
    <property type="evidence" value="ECO:0007669"/>
    <property type="project" value="InterPro"/>
</dbReference>
<proteinExistence type="inferred from homology"/>
<dbReference type="OrthoDB" id="7298605at2"/>
<dbReference type="PANTHER" id="PTHR30629">
    <property type="entry name" value="PROPHAGE INTEGRASE"/>
    <property type="match status" value="1"/>
</dbReference>
<dbReference type="Pfam" id="PF00589">
    <property type="entry name" value="Phage_integrase"/>
    <property type="match status" value="1"/>
</dbReference>
<dbReference type="InterPro" id="IPR025166">
    <property type="entry name" value="Integrase_DNA_bind_dom"/>
</dbReference>
<evidence type="ECO:0000256" key="4">
    <source>
        <dbReference type="SAM" id="MobiDB-lite"/>
    </source>
</evidence>
<dbReference type="SUPFAM" id="SSF56349">
    <property type="entry name" value="DNA breaking-rejoining enzymes"/>
    <property type="match status" value="1"/>
</dbReference>
<gene>
    <name evidence="5" type="ordered locus">ACMV_00440</name>
</gene>
<dbReference type="RefSeq" id="WP_013639139.1">
    <property type="nucleotide sequence ID" value="NC_015186.1"/>
</dbReference>
<sequence length="403" mass="45086">MASIRLTDTAIRKAIQEACDAGTRIELTDITTPGLRIRVNRDGGAAWSVMTRDQTGRNRRFSLGEFPTVGISQAREQAGITKHKVRHDGVDPVAEKRAARQQAEAEKNAEPEMTLIDLVRLWGQQTGSDKRRAWIDRHRRISDVFKTLADRPAKGLTSEQIQIVADGWPSPSSAAAAVRYLRPILKWGAKRKYVSAEAALIEPTRKPEKRGRYLSKPELAAVVPYLRQNAERSTRAAVMLLLLYTATRLNEAVQAVWAEFDLEADQPTWTIPGERIKNTRPGKQKSDHVIPLPRQTAEFLRSIRKGRTTGFVFAGPKGGLPSKWDWFSKKVMAETGTSGWTRHDLRRTAATWMGELGIPPHVTEAVLNHADIHSNLSGVYNKSRYSTQAKLALEVWSDFLDGV</sequence>
<evidence type="ECO:0000256" key="2">
    <source>
        <dbReference type="ARBA" id="ARBA00022908"/>
    </source>
</evidence>
<name>F0J109_ACIMA</name>
<dbReference type="EMBL" id="AP012035">
    <property type="protein sequence ID" value="BAJ79391.1"/>
    <property type="molecule type" value="Genomic_DNA"/>
</dbReference>
<dbReference type="InterPro" id="IPR011010">
    <property type="entry name" value="DNA_brk_join_enz"/>
</dbReference>
<dbReference type="GO" id="GO:0006310">
    <property type="term" value="P:DNA recombination"/>
    <property type="evidence" value="ECO:0007669"/>
    <property type="project" value="UniProtKB-KW"/>
</dbReference>
<dbReference type="AlphaFoldDB" id="F0J109"/>
<evidence type="ECO:0000313" key="5">
    <source>
        <dbReference type="EMBL" id="BAJ79391.1"/>
    </source>
</evidence>
<dbReference type="InterPro" id="IPR050808">
    <property type="entry name" value="Phage_Integrase"/>
</dbReference>
<comment type="similarity">
    <text evidence="1">Belongs to the 'phage' integrase family.</text>
</comment>
<dbReference type="InterPro" id="IPR002104">
    <property type="entry name" value="Integrase_catalytic"/>
</dbReference>
<dbReference type="HOGENOM" id="CLU_027562_0_4_5"/>
<dbReference type="KEGG" id="amv:ACMV_00440"/>
<accession>F0J109</accession>
<evidence type="ECO:0000256" key="1">
    <source>
        <dbReference type="ARBA" id="ARBA00008857"/>
    </source>
</evidence>
<dbReference type="Pfam" id="PF13356">
    <property type="entry name" value="Arm-DNA-bind_3"/>
    <property type="match status" value="1"/>
</dbReference>